<reference evidence="2" key="1">
    <citation type="submission" date="2021-12" db="EMBL/GenBank/DDBJ databases">
        <title>Discovery of the Pendulisporaceae a myxobacterial family with distinct sporulation behavior and unique specialized metabolism.</title>
        <authorList>
            <person name="Garcia R."/>
            <person name="Popoff A."/>
            <person name="Bader C.D."/>
            <person name="Loehr J."/>
            <person name="Walesch S."/>
            <person name="Walt C."/>
            <person name="Boldt J."/>
            <person name="Bunk B."/>
            <person name="Haeckl F.J.F.P.J."/>
            <person name="Gunesch A.P."/>
            <person name="Birkelbach J."/>
            <person name="Nuebel U."/>
            <person name="Pietschmann T."/>
            <person name="Bach T."/>
            <person name="Mueller R."/>
        </authorList>
    </citation>
    <scope>NUCLEOTIDE SEQUENCE</scope>
    <source>
        <strain evidence="2">MSr11367</strain>
    </source>
</reference>
<evidence type="ECO:0000313" key="3">
    <source>
        <dbReference type="Proteomes" id="UP001374803"/>
    </source>
</evidence>
<dbReference type="RefSeq" id="WP_394833191.1">
    <property type="nucleotide sequence ID" value="NZ_CP089929.1"/>
</dbReference>
<keyword evidence="3" id="KW-1185">Reference proteome</keyword>
<proteinExistence type="predicted"/>
<feature type="region of interest" description="Disordered" evidence="1">
    <location>
        <begin position="41"/>
        <end position="66"/>
    </location>
</feature>
<sequence length="296" mass="30437">MFSPSLRERPFAWRAVAVGIVVAAIAAGCAASSVSGDAGDRNLDPGSFGPPPYALPDAADGGDGAASGQRGNLLCNADTTECYPDGTRADTCNEDPRPTDSTEDAGVPPPPPPATKSCHVLATGTTCLTAGAGKANATCTKATDCAQGFECVVSGTQGRCRHYCCDGRTSCDMKAEFCDIQLTKDGKEPSVPVPVCMPVRQCELLGSPKCLPDEDCSIVDENEGTTSCVAVGPALAGEDCSRTHCGRGLACLGQSGQRKCYQLCKKSDPHACAPTEKCVGSAPLFQDSNIGTCSDR</sequence>
<evidence type="ECO:0008006" key="4">
    <source>
        <dbReference type="Google" id="ProtNLM"/>
    </source>
</evidence>
<name>A0ABZ2KY99_9BACT</name>
<feature type="region of interest" description="Disordered" evidence="1">
    <location>
        <begin position="86"/>
        <end position="114"/>
    </location>
</feature>
<dbReference type="PROSITE" id="PS51257">
    <property type="entry name" value="PROKAR_LIPOPROTEIN"/>
    <property type="match status" value="1"/>
</dbReference>
<organism evidence="2 3">
    <name type="scientific">Pendulispora rubella</name>
    <dbReference type="NCBI Taxonomy" id="2741070"/>
    <lineage>
        <taxon>Bacteria</taxon>
        <taxon>Pseudomonadati</taxon>
        <taxon>Myxococcota</taxon>
        <taxon>Myxococcia</taxon>
        <taxon>Myxococcales</taxon>
        <taxon>Sorangiineae</taxon>
        <taxon>Pendulisporaceae</taxon>
        <taxon>Pendulispora</taxon>
    </lineage>
</organism>
<evidence type="ECO:0000313" key="2">
    <source>
        <dbReference type="EMBL" id="WXB03560.1"/>
    </source>
</evidence>
<accession>A0ABZ2KY99</accession>
<dbReference type="Proteomes" id="UP001374803">
    <property type="component" value="Chromosome"/>
</dbReference>
<evidence type="ECO:0000256" key="1">
    <source>
        <dbReference type="SAM" id="MobiDB-lite"/>
    </source>
</evidence>
<gene>
    <name evidence="2" type="ORF">LVJ94_42485</name>
</gene>
<protein>
    <recommendedName>
        <fullName evidence="4">Dickkopf N-terminal cysteine-rich domain-containing protein</fullName>
    </recommendedName>
</protein>
<dbReference type="EMBL" id="CP089983">
    <property type="protein sequence ID" value="WXB03560.1"/>
    <property type="molecule type" value="Genomic_DNA"/>
</dbReference>